<dbReference type="Proteomes" id="UP000031977">
    <property type="component" value="Unassembled WGS sequence"/>
</dbReference>
<proteinExistence type="predicted"/>
<organism evidence="1 2">
    <name type="scientific">Vibrio mytili</name>
    <dbReference type="NCBI Taxonomy" id="50718"/>
    <lineage>
        <taxon>Bacteria</taxon>
        <taxon>Pseudomonadati</taxon>
        <taxon>Pseudomonadota</taxon>
        <taxon>Gammaproteobacteria</taxon>
        <taxon>Vibrionales</taxon>
        <taxon>Vibrionaceae</taxon>
        <taxon>Vibrio</taxon>
    </lineage>
</organism>
<gene>
    <name evidence="1" type="ORF">SU60_20125</name>
</gene>
<dbReference type="AlphaFoldDB" id="A0A0C3HMI5"/>
<protein>
    <submittedName>
        <fullName evidence="1">Uncharacterized protein</fullName>
    </submittedName>
</protein>
<accession>A0A0C3HMI5</accession>
<evidence type="ECO:0000313" key="1">
    <source>
        <dbReference type="EMBL" id="KIN09356.1"/>
    </source>
</evidence>
<keyword evidence="2" id="KW-1185">Reference proteome</keyword>
<name>A0A0C3HMI5_9VIBR</name>
<sequence length="140" mass="16282">MINDNMIAALSEIFFEYYESDDRQQKSYKMRKRVKVLFDSIYEQVIKNFFNKRANNEAHALIIINRADKSSMSSYQSNVLECLHSSLGVYSALSDKNYTEEGEDLMNFMENHFTDLILSILSSGFDSSNNARILTKYLED</sequence>
<dbReference type="STRING" id="50718.SU60_20125"/>
<evidence type="ECO:0000313" key="2">
    <source>
        <dbReference type="Proteomes" id="UP000031977"/>
    </source>
</evidence>
<reference evidence="1 2" key="1">
    <citation type="submission" date="2015-01" db="EMBL/GenBank/DDBJ databases">
        <title>Draft genome of Vibrio mytili type strain CAIM 528.</title>
        <authorList>
            <person name="Gonzalez-Castillo A."/>
            <person name="Gomez-Gil B."/>
            <person name="Enciso-Ibarra J."/>
        </authorList>
    </citation>
    <scope>NUCLEOTIDE SEQUENCE [LARGE SCALE GENOMIC DNA]</scope>
    <source>
        <strain evidence="1 2">CAIM 528</strain>
    </source>
</reference>
<dbReference type="RefSeq" id="WP_041157088.1">
    <property type="nucleotide sequence ID" value="NZ_JXOK01000082.1"/>
</dbReference>
<dbReference type="EMBL" id="JXOK01000082">
    <property type="protein sequence ID" value="KIN09356.1"/>
    <property type="molecule type" value="Genomic_DNA"/>
</dbReference>
<comment type="caution">
    <text evidence="1">The sequence shown here is derived from an EMBL/GenBank/DDBJ whole genome shotgun (WGS) entry which is preliminary data.</text>
</comment>